<proteinExistence type="predicted"/>
<dbReference type="CDD" id="cd01948">
    <property type="entry name" value="EAL"/>
    <property type="match status" value="1"/>
</dbReference>
<dbReference type="Pfam" id="PF00990">
    <property type="entry name" value="GGDEF"/>
    <property type="match status" value="1"/>
</dbReference>
<evidence type="ECO:0000313" key="5">
    <source>
        <dbReference type="EMBL" id="NMF89360.1"/>
    </source>
</evidence>
<dbReference type="Pfam" id="PF00563">
    <property type="entry name" value="EAL"/>
    <property type="match status" value="1"/>
</dbReference>
<dbReference type="Gene3D" id="3.30.70.270">
    <property type="match status" value="1"/>
</dbReference>
<dbReference type="PANTHER" id="PTHR44757">
    <property type="entry name" value="DIGUANYLATE CYCLASE DGCP"/>
    <property type="match status" value="1"/>
</dbReference>
<dbReference type="InterPro" id="IPR000160">
    <property type="entry name" value="GGDEF_dom"/>
</dbReference>
<feature type="transmembrane region" description="Helical" evidence="1">
    <location>
        <begin position="176"/>
        <end position="194"/>
    </location>
</feature>
<name>A0ABX1MN35_9RHOO</name>
<dbReference type="Gene3D" id="3.30.450.20">
    <property type="entry name" value="PAS domain"/>
    <property type="match status" value="2"/>
</dbReference>
<keyword evidence="6" id="KW-1185">Reference proteome</keyword>
<protein>
    <submittedName>
        <fullName evidence="5">EAL domain-containing protein</fullName>
    </submittedName>
</protein>
<dbReference type="Proteomes" id="UP000652074">
    <property type="component" value="Unassembled WGS sequence"/>
</dbReference>
<dbReference type="Pfam" id="PF00989">
    <property type="entry name" value="PAS"/>
    <property type="match status" value="1"/>
</dbReference>
<dbReference type="NCBIfam" id="TIGR00229">
    <property type="entry name" value="sensory_box"/>
    <property type="match status" value="2"/>
</dbReference>
<dbReference type="CDD" id="cd01949">
    <property type="entry name" value="GGDEF"/>
    <property type="match status" value="1"/>
</dbReference>
<dbReference type="Gene3D" id="3.20.20.450">
    <property type="entry name" value="EAL domain"/>
    <property type="match status" value="1"/>
</dbReference>
<dbReference type="InterPro" id="IPR035919">
    <property type="entry name" value="EAL_sf"/>
</dbReference>
<dbReference type="SMART" id="SM00091">
    <property type="entry name" value="PAS"/>
    <property type="match status" value="2"/>
</dbReference>
<dbReference type="EMBL" id="WTVR01000023">
    <property type="protein sequence ID" value="NMF89360.1"/>
    <property type="molecule type" value="Genomic_DNA"/>
</dbReference>
<dbReference type="Pfam" id="PF17159">
    <property type="entry name" value="MASE3"/>
    <property type="match status" value="1"/>
</dbReference>
<dbReference type="PROSITE" id="PS50112">
    <property type="entry name" value="PAS"/>
    <property type="match status" value="2"/>
</dbReference>
<organism evidence="5 6">
    <name type="scientific">Aromatoleum petrolei</name>
    <dbReference type="NCBI Taxonomy" id="76116"/>
    <lineage>
        <taxon>Bacteria</taxon>
        <taxon>Pseudomonadati</taxon>
        <taxon>Pseudomonadota</taxon>
        <taxon>Betaproteobacteria</taxon>
        <taxon>Rhodocyclales</taxon>
        <taxon>Rhodocyclaceae</taxon>
        <taxon>Aromatoleum</taxon>
    </lineage>
</organism>
<dbReference type="InterPro" id="IPR001633">
    <property type="entry name" value="EAL_dom"/>
</dbReference>
<feature type="transmembrane region" description="Helical" evidence="1">
    <location>
        <begin position="73"/>
        <end position="92"/>
    </location>
</feature>
<dbReference type="PROSITE" id="PS50887">
    <property type="entry name" value="GGDEF"/>
    <property type="match status" value="1"/>
</dbReference>
<evidence type="ECO:0000259" key="4">
    <source>
        <dbReference type="PROSITE" id="PS50887"/>
    </source>
</evidence>
<dbReference type="RefSeq" id="WP_169206732.1">
    <property type="nucleotide sequence ID" value="NZ_CP059560.1"/>
</dbReference>
<dbReference type="InterPro" id="IPR043128">
    <property type="entry name" value="Rev_trsase/Diguanyl_cyclase"/>
</dbReference>
<keyword evidence="1" id="KW-0812">Transmembrane</keyword>
<dbReference type="InterPro" id="IPR013767">
    <property type="entry name" value="PAS_fold"/>
</dbReference>
<feature type="domain" description="PAS" evidence="2">
    <location>
        <begin position="287"/>
        <end position="338"/>
    </location>
</feature>
<dbReference type="Pfam" id="PF08448">
    <property type="entry name" value="PAS_4"/>
    <property type="match status" value="1"/>
</dbReference>
<evidence type="ECO:0000313" key="6">
    <source>
        <dbReference type="Proteomes" id="UP000652074"/>
    </source>
</evidence>
<feature type="transmembrane region" description="Helical" evidence="1">
    <location>
        <begin position="20"/>
        <end position="36"/>
    </location>
</feature>
<keyword evidence="1" id="KW-0472">Membrane</keyword>
<accession>A0ABX1MN35</accession>
<reference evidence="5 6" key="1">
    <citation type="submission" date="2019-12" db="EMBL/GenBank/DDBJ databases">
        <title>Comparative genomics gives insights into the taxonomy of the Azoarcus-Aromatoleum group and reveals separate origins of nif in the plant-associated Azoarcus and non-plant-associated Aromatoleum sub-groups.</title>
        <authorList>
            <person name="Lafos M."/>
            <person name="Maluk M."/>
            <person name="Batista M."/>
            <person name="Junghare M."/>
            <person name="Carmona M."/>
            <person name="Faoro H."/>
            <person name="Cruz L.M."/>
            <person name="Battistoni F."/>
            <person name="De Souza E."/>
            <person name="Pedrosa F."/>
            <person name="Chen W.-M."/>
            <person name="Poole P.S."/>
            <person name="Dixon R.A."/>
            <person name="James E.K."/>
        </authorList>
    </citation>
    <scope>NUCLEOTIDE SEQUENCE [LARGE SCALE GENOMIC DNA]</scope>
    <source>
        <strain evidence="5 6">ToN1</strain>
    </source>
</reference>
<dbReference type="PANTHER" id="PTHR44757:SF2">
    <property type="entry name" value="BIOFILM ARCHITECTURE MAINTENANCE PROTEIN MBAA"/>
    <property type="match status" value="1"/>
</dbReference>
<dbReference type="NCBIfam" id="TIGR00254">
    <property type="entry name" value="GGDEF"/>
    <property type="match status" value="1"/>
</dbReference>
<feature type="domain" description="GGDEF" evidence="4">
    <location>
        <begin position="559"/>
        <end position="692"/>
    </location>
</feature>
<dbReference type="SUPFAM" id="SSF55073">
    <property type="entry name" value="Nucleotide cyclase"/>
    <property type="match status" value="1"/>
</dbReference>
<evidence type="ECO:0000256" key="1">
    <source>
        <dbReference type="SAM" id="Phobius"/>
    </source>
</evidence>
<gene>
    <name evidence="5" type="ORF">GPA26_12870</name>
</gene>
<comment type="caution">
    <text evidence="5">The sequence shown here is derived from an EMBL/GenBank/DDBJ whole genome shotgun (WGS) entry which is preliminary data.</text>
</comment>
<dbReference type="InterPro" id="IPR033425">
    <property type="entry name" value="MASE3"/>
</dbReference>
<feature type="transmembrane region" description="Helical" evidence="1">
    <location>
        <begin position="206"/>
        <end position="225"/>
    </location>
</feature>
<dbReference type="InterPro" id="IPR013656">
    <property type="entry name" value="PAS_4"/>
</dbReference>
<dbReference type="InterPro" id="IPR035965">
    <property type="entry name" value="PAS-like_dom_sf"/>
</dbReference>
<dbReference type="SUPFAM" id="SSF55785">
    <property type="entry name" value="PYP-like sensor domain (PAS domain)"/>
    <property type="match status" value="2"/>
</dbReference>
<evidence type="ECO:0000259" key="3">
    <source>
        <dbReference type="PROSITE" id="PS50883"/>
    </source>
</evidence>
<sequence length="964" mass="107145">MAHTQDASYSHERTGMPSPAHLLGVAVALFLFHAVARYDYVLFHTAIEILRVVVLGGIFILAWHSRFWSRNTFLRVIGISSLAVAGLELLHALSYRGLALFPGYDANLPTQLWIAFRYIESVSFLFAVLAMRAPIPSSLLLTGYGAIGLALSGVIFTGHFPDSFIEGQGLTRFKVVSEFIIVGVFAAAAVAMYRRRRDFDRGVMRLLLCALMTGGITEFAFTRYVSVFGFANEIGHYLLGISAWILYRAVLVTGLIRPFDLLFRELRQRELNLESEVAERTASLRASQALNRAFLENSPAISVLKDASGRYTLVNRAFERFAGRSRDEMIGRTVYELLPEAVARKLDNHDAQVRDRVEPLVMVESIVAGQVDRIFETVRFPVFDDDGHLNGTGAILTDVTELRLAEARHAMMLRTSMDALVVLDPEGRFIEVNDATCALSGYTREQLLAMRLADVEAVYDERALRVELERIARAGSARFDSRWRRADGSVRDIEVSVNYVNHPVAPCYFSFVRDITERKAAVARIEHLAHYDQLTGLPNRLLFEEYARAALQRAQQAQRACALVHLDLDNFKVINDTLGHVVGDGLLREIGARVRKLGMDECCSCRFGGDEFLILVEDVADDSAPAQFVQQVLVEFARPVVVEMHELVSTVSIGVSMFPRDGADFDTLFKNADTATYVAKAAGRNTYRFFESSMQADALERMRLLARLRTAIGRGELRLHFQPQLDLLTGAVIGAEALVRWEHPELGLVLPARFIPLAEDSGLIVPIGTWVLREACRQAAAWQRDGLPPIVVAVNLSVVQFRHGDLVETVTDALRESGLDARFLELEVTESILIGDAETVSRTVTQLKSLGLKLSIDDFGTGYSNLAYLKRFAFDKLKIDQSFVRDMDSNADSCALVRAIVQMAHGLGLRTIAEGVERALLVEQLVALGCEEAQGYFFGRPVPPDEFAEFLARNTARLIAPTGS</sequence>
<dbReference type="InterPro" id="IPR000014">
    <property type="entry name" value="PAS"/>
</dbReference>
<feature type="transmembrane region" description="Helical" evidence="1">
    <location>
        <begin position="42"/>
        <end position="61"/>
    </location>
</feature>
<dbReference type="CDD" id="cd00130">
    <property type="entry name" value="PAS"/>
    <property type="match status" value="2"/>
</dbReference>
<dbReference type="SMART" id="SM00052">
    <property type="entry name" value="EAL"/>
    <property type="match status" value="1"/>
</dbReference>
<keyword evidence="1" id="KW-1133">Transmembrane helix</keyword>
<feature type="domain" description="EAL" evidence="3">
    <location>
        <begin position="701"/>
        <end position="955"/>
    </location>
</feature>
<feature type="transmembrane region" description="Helical" evidence="1">
    <location>
        <begin position="112"/>
        <end position="131"/>
    </location>
</feature>
<dbReference type="SUPFAM" id="SSF141868">
    <property type="entry name" value="EAL domain-like"/>
    <property type="match status" value="1"/>
</dbReference>
<dbReference type="InterPro" id="IPR029787">
    <property type="entry name" value="Nucleotide_cyclase"/>
</dbReference>
<feature type="transmembrane region" description="Helical" evidence="1">
    <location>
        <begin position="138"/>
        <end position="156"/>
    </location>
</feature>
<dbReference type="InterPro" id="IPR052155">
    <property type="entry name" value="Biofilm_reg_signaling"/>
</dbReference>
<dbReference type="PROSITE" id="PS50883">
    <property type="entry name" value="EAL"/>
    <property type="match status" value="1"/>
</dbReference>
<feature type="domain" description="PAS" evidence="2">
    <location>
        <begin position="405"/>
        <end position="475"/>
    </location>
</feature>
<evidence type="ECO:0000259" key="2">
    <source>
        <dbReference type="PROSITE" id="PS50112"/>
    </source>
</evidence>
<dbReference type="SMART" id="SM00267">
    <property type="entry name" value="GGDEF"/>
    <property type="match status" value="1"/>
</dbReference>